<dbReference type="Gene3D" id="1.10.3720.10">
    <property type="entry name" value="MetI-like"/>
    <property type="match status" value="1"/>
</dbReference>
<feature type="transmembrane region" description="Helical" evidence="5">
    <location>
        <begin position="284"/>
        <end position="303"/>
    </location>
</feature>
<dbReference type="InterPro" id="IPR035906">
    <property type="entry name" value="MetI-like_sf"/>
</dbReference>
<dbReference type="CDD" id="cd06261">
    <property type="entry name" value="TM_PBP2"/>
    <property type="match status" value="1"/>
</dbReference>
<name>A0A2G3PHV3_WILMA</name>
<keyword evidence="4 5" id="KW-0472">Membrane</keyword>
<dbReference type="RefSeq" id="WP_099383725.1">
    <property type="nucleotide sequence ID" value="NZ_PEBD01000010.1"/>
</dbReference>
<evidence type="ECO:0000256" key="3">
    <source>
        <dbReference type="ARBA" id="ARBA00022989"/>
    </source>
</evidence>
<organism evidence="8 9">
    <name type="scientific">Williamsia marianensis</name>
    <dbReference type="NCBI Taxonomy" id="85044"/>
    <lineage>
        <taxon>Bacteria</taxon>
        <taxon>Bacillati</taxon>
        <taxon>Actinomycetota</taxon>
        <taxon>Actinomycetes</taxon>
        <taxon>Mycobacteriales</taxon>
        <taxon>Nocardiaceae</taxon>
        <taxon>Williamsia</taxon>
    </lineage>
</organism>
<comment type="similarity">
    <text evidence="5">Belongs to the binding-protein-dependent transport system permease family.</text>
</comment>
<protein>
    <submittedName>
        <fullName evidence="8">ABC transporter permease</fullName>
    </submittedName>
</protein>
<evidence type="ECO:0000256" key="2">
    <source>
        <dbReference type="ARBA" id="ARBA00022692"/>
    </source>
</evidence>
<dbReference type="SUPFAM" id="SSF161098">
    <property type="entry name" value="MetI-like"/>
    <property type="match status" value="1"/>
</dbReference>
<dbReference type="PROSITE" id="PS50928">
    <property type="entry name" value="ABC_TM1"/>
    <property type="match status" value="1"/>
</dbReference>
<evidence type="ECO:0000259" key="7">
    <source>
        <dbReference type="PROSITE" id="PS50928"/>
    </source>
</evidence>
<evidence type="ECO:0000256" key="5">
    <source>
        <dbReference type="RuleBase" id="RU363032"/>
    </source>
</evidence>
<dbReference type="GO" id="GO:0055085">
    <property type="term" value="P:transmembrane transport"/>
    <property type="evidence" value="ECO:0007669"/>
    <property type="project" value="InterPro"/>
</dbReference>
<evidence type="ECO:0000256" key="4">
    <source>
        <dbReference type="ARBA" id="ARBA00023136"/>
    </source>
</evidence>
<feature type="transmembrane region" description="Helical" evidence="5">
    <location>
        <begin position="98"/>
        <end position="119"/>
    </location>
</feature>
<dbReference type="AlphaFoldDB" id="A0A2G3PHV3"/>
<dbReference type="PANTHER" id="PTHR43759">
    <property type="entry name" value="TREHALOSE TRANSPORT SYSTEM PERMEASE PROTEIN SUGA"/>
    <property type="match status" value="1"/>
</dbReference>
<reference evidence="8 9" key="1">
    <citation type="submission" date="2017-10" db="EMBL/GenBank/DDBJ databases">
        <title>The draft genome sequence of Williamsia sp. BULT 1.1 isolated from the semi-arid grassland soils from South Africa.</title>
        <authorList>
            <person name="Kabwe M.H."/>
            <person name="Govender N."/>
            <person name="Mutseka Lunga P."/>
            <person name="Vikram S."/>
            <person name="Makhalanyane T.P."/>
        </authorList>
    </citation>
    <scope>NUCLEOTIDE SEQUENCE [LARGE SCALE GENOMIC DNA]</scope>
    <source>
        <strain evidence="8 9">BULT 1.1</strain>
    </source>
</reference>
<feature type="transmembrane region" description="Helical" evidence="5">
    <location>
        <begin position="37"/>
        <end position="60"/>
    </location>
</feature>
<comment type="caution">
    <text evidence="8">The sequence shown here is derived from an EMBL/GenBank/DDBJ whole genome shotgun (WGS) entry which is preliminary data.</text>
</comment>
<feature type="region of interest" description="Disordered" evidence="6">
    <location>
        <begin position="1"/>
        <end position="20"/>
    </location>
</feature>
<feature type="compositionally biased region" description="Polar residues" evidence="6">
    <location>
        <begin position="1"/>
        <end position="13"/>
    </location>
</feature>
<keyword evidence="5" id="KW-0813">Transport</keyword>
<comment type="subcellular location">
    <subcellularLocation>
        <location evidence="5">Cell membrane</location>
        <topology evidence="5">Multi-pass membrane protein</topology>
    </subcellularLocation>
    <subcellularLocation>
        <location evidence="1">Membrane</location>
        <topology evidence="1">Multi-pass membrane protein</topology>
    </subcellularLocation>
</comment>
<keyword evidence="3 5" id="KW-1133">Transmembrane helix</keyword>
<keyword evidence="2 5" id="KW-0812">Transmembrane</keyword>
<dbReference type="InterPro" id="IPR000515">
    <property type="entry name" value="MetI-like"/>
</dbReference>
<evidence type="ECO:0000313" key="8">
    <source>
        <dbReference type="EMBL" id="PHV65323.1"/>
    </source>
</evidence>
<feature type="domain" description="ABC transmembrane type-1" evidence="7">
    <location>
        <begin position="93"/>
        <end position="302"/>
    </location>
</feature>
<dbReference type="Proteomes" id="UP000225108">
    <property type="component" value="Unassembled WGS sequence"/>
</dbReference>
<gene>
    <name evidence="8" type="ORF">CSW57_16165</name>
</gene>
<feature type="transmembrane region" description="Helical" evidence="5">
    <location>
        <begin position="225"/>
        <end position="243"/>
    </location>
</feature>
<dbReference type="InterPro" id="IPR052730">
    <property type="entry name" value="Sugar_ABC_transporter"/>
</dbReference>
<evidence type="ECO:0000313" key="9">
    <source>
        <dbReference type="Proteomes" id="UP000225108"/>
    </source>
</evidence>
<sequence length="318" mass="35062">MTTQASKATTDGVSGQPPVRADKPVEVPTWRRRLRPYLLSLPALVIVIGILYPFFVGAYYSVLNYAAVNPDPVFVGFRNFASVLGDQIFWQSVQVTGVFAVVATAVETVLGVGLALLLNRSSIIGKIFEKVLILPLMIAPVIAGVIWKLMFNPQFGILNHVLGLGNTFDWLSSTNALWSVILVDVWIFTPFVAILVLAGIRSLPKEPFEASEVDGANWFFMFRKLMLPMLWPYILVAVIFRFMDNLKVFDAIYVLTAGGPGVSTRTLQIGAFEDAIINLDYSRGATYMLLLWIIVFITARVLVSVLGKAQRRAAGAES</sequence>
<proteinExistence type="inferred from homology"/>
<accession>A0A2G3PHV3</accession>
<dbReference type="GO" id="GO:0005886">
    <property type="term" value="C:plasma membrane"/>
    <property type="evidence" value="ECO:0007669"/>
    <property type="project" value="UniProtKB-SubCell"/>
</dbReference>
<dbReference type="Pfam" id="PF00528">
    <property type="entry name" value="BPD_transp_1"/>
    <property type="match status" value="1"/>
</dbReference>
<feature type="transmembrane region" description="Helical" evidence="5">
    <location>
        <begin position="131"/>
        <end position="150"/>
    </location>
</feature>
<dbReference type="EMBL" id="PEBD01000010">
    <property type="protein sequence ID" value="PHV65323.1"/>
    <property type="molecule type" value="Genomic_DNA"/>
</dbReference>
<dbReference type="PANTHER" id="PTHR43759:SF1">
    <property type="entry name" value="GLUCOSE IMPORT SYSTEM PERMEASE PROTEIN GLCT"/>
    <property type="match status" value="1"/>
</dbReference>
<evidence type="ECO:0000256" key="1">
    <source>
        <dbReference type="ARBA" id="ARBA00004141"/>
    </source>
</evidence>
<evidence type="ECO:0000256" key="6">
    <source>
        <dbReference type="SAM" id="MobiDB-lite"/>
    </source>
</evidence>
<feature type="transmembrane region" description="Helical" evidence="5">
    <location>
        <begin position="176"/>
        <end position="198"/>
    </location>
</feature>